<dbReference type="NCBIfam" id="TIGR00715">
    <property type="entry name" value="precor6x_red"/>
    <property type="match status" value="1"/>
</dbReference>
<keyword evidence="2" id="KW-0169">Cobalamin biosynthesis</keyword>
<dbReference type="InterPro" id="IPR003723">
    <property type="entry name" value="Precorrin-6x_reduct"/>
</dbReference>
<dbReference type="InParanoid" id="A0A2T0GTY9"/>
<protein>
    <submittedName>
        <fullName evidence="4">Cobalt-precorrin-6A reductase</fullName>
    </submittedName>
</protein>
<dbReference type="PANTHER" id="PTHR36925">
    <property type="entry name" value="COBALT-PRECORRIN-6A REDUCTASE"/>
    <property type="match status" value="1"/>
</dbReference>
<dbReference type="Proteomes" id="UP000239352">
    <property type="component" value="Unassembled WGS sequence"/>
</dbReference>
<dbReference type="FunCoup" id="A0A2T0GTY9">
    <property type="interactions" value="113"/>
</dbReference>
<name>A0A2T0GTY9_ACTMO</name>
<evidence type="ECO:0000313" key="4">
    <source>
        <dbReference type="EMBL" id="PRW62588.1"/>
    </source>
</evidence>
<dbReference type="GO" id="GO:0016994">
    <property type="term" value="F:precorrin-6A reductase activity"/>
    <property type="evidence" value="ECO:0007669"/>
    <property type="project" value="InterPro"/>
</dbReference>
<dbReference type="EMBL" id="PVSR01000029">
    <property type="protein sequence ID" value="PRW62588.1"/>
    <property type="molecule type" value="Genomic_DNA"/>
</dbReference>
<reference evidence="4 5" key="1">
    <citation type="submission" date="2018-03" db="EMBL/GenBank/DDBJ databases">
        <title>Actinopolyspora mortivallis from Sahara, screening for active biomolecules.</title>
        <authorList>
            <person name="Selama O."/>
            <person name="Wellington E.M.H."/>
            <person name="Hacene H."/>
        </authorList>
    </citation>
    <scope>NUCLEOTIDE SEQUENCE [LARGE SCALE GENOMIC DNA]</scope>
    <source>
        <strain evidence="4 5">M5A</strain>
    </source>
</reference>
<evidence type="ECO:0000313" key="5">
    <source>
        <dbReference type="Proteomes" id="UP000239352"/>
    </source>
</evidence>
<evidence type="ECO:0000256" key="2">
    <source>
        <dbReference type="ARBA" id="ARBA00022573"/>
    </source>
</evidence>
<dbReference type="PROSITE" id="PS51014">
    <property type="entry name" value="COBK_CBIJ"/>
    <property type="match status" value="1"/>
</dbReference>
<organism evidence="4 5">
    <name type="scientific">Actinopolyspora mortivallis</name>
    <dbReference type="NCBI Taxonomy" id="33906"/>
    <lineage>
        <taxon>Bacteria</taxon>
        <taxon>Bacillati</taxon>
        <taxon>Actinomycetota</taxon>
        <taxon>Actinomycetes</taxon>
        <taxon>Actinopolysporales</taxon>
        <taxon>Actinopolysporaceae</taxon>
        <taxon>Actinopolyspora</taxon>
    </lineage>
</organism>
<dbReference type="PANTHER" id="PTHR36925:SF1">
    <property type="entry name" value="COBALT-PRECORRIN-6A REDUCTASE"/>
    <property type="match status" value="1"/>
</dbReference>
<dbReference type="UniPathway" id="UPA00148"/>
<keyword evidence="5" id="KW-1185">Reference proteome</keyword>
<dbReference type="AlphaFoldDB" id="A0A2T0GTY9"/>
<dbReference type="NCBIfam" id="NF005968">
    <property type="entry name" value="PRK08057.1-2"/>
    <property type="match status" value="1"/>
</dbReference>
<comment type="pathway">
    <text evidence="1">Cofactor biosynthesis; adenosylcobalamin biosynthesis.</text>
</comment>
<sequence length="255" mass="27194">METRILVLGGTAQARRLAEQLTELGVSVVSSLAGRVRDPKLPAGEVRVGGFGGAQGLGEYLSREGITAVVDATHPFAAGISANAVVAARERGVELLVLRRPPWSPGPEDDWRSVRSLAEAAGTVRRLGSRVLLTTGRQGLHHFAGIDHVWFLVRTVDAPEPPLPPHTTTLSARGPFDADAERELLRNNDIDLLVSKNSGGTMTEGKLVAARDLGVPVVMVEQPPPPRAPVVSGVEEALEWLRRRIGPFTRDNAGG</sequence>
<dbReference type="GO" id="GO:0009236">
    <property type="term" value="P:cobalamin biosynthetic process"/>
    <property type="evidence" value="ECO:0007669"/>
    <property type="project" value="UniProtKB-UniPathway"/>
</dbReference>
<dbReference type="Pfam" id="PF02571">
    <property type="entry name" value="CbiJ"/>
    <property type="match status" value="1"/>
</dbReference>
<accession>A0A2T0GTY9</accession>
<comment type="caution">
    <text evidence="4">The sequence shown here is derived from an EMBL/GenBank/DDBJ whole genome shotgun (WGS) entry which is preliminary data.</text>
</comment>
<evidence type="ECO:0000256" key="1">
    <source>
        <dbReference type="ARBA" id="ARBA00004953"/>
    </source>
</evidence>
<proteinExistence type="predicted"/>
<dbReference type="RefSeq" id="WP_106114544.1">
    <property type="nucleotide sequence ID" value="NZ_PVSR01000029.1"/>
</dbReference>
<dbReference type="STRING" id="1050202.GCA_000384035_02230"/>
<gene>
    <name evidence="4" type="ORF">CEP50_14805</name>
</gene>
<keyword evidence="3" id="KW-0560">Oxidoreductase</keyword>
<evidence type="ECO:0000256" key="3">
    <source>
        <dbReference type="ARBA" id="ARBA00023002"/>
    </source>
</evidence>